<reference evidence="8 9" key="1">
    <citation type="journal article" date="2018" name="Int. J. Syst. Evol. Microbiol.">
        <title>Mesosutterella multiformis gen. nov., sp. nov., a member of the family Sutterellaceae and Sutterella megalosphaeroides sp. nov., isolated from human faeces.</title>
        <authorList>
            <person name="Sakamoto M."/>
            <person name="Ikeyama N."/>
            <person name="Kunihiro T."/>
            <person name="Iino T."/>
            <person name="Yuki M."/>
            <person name="Ohkuma M."/>
        </authorList>
    </citation>
    <scope>NUCLEOTIDE SEQUENCE [LARGE SCALE GENOMIC DNA]</scope>
    <source>
        <strain evidence="8 9">6FBBBH3</strain>
    </source>
</reference>
<dbReference type="PANTHER" id="PTHR42920">
    <property type="entry name" value="OS03G0707200 PROTEIN-RELATED"/>
    <property type="match status" value="1"/>
</dbReference>
<feature type="transmembrane region" description="Helical" evidence="6">
    <location>
        <begin position="158"/>
        <end position="178"/>
    </location>
</feature>
<feature type="transmembrane region" description="Helical" evidence="6">
    <location>
        <begin position="5"/>
        <end position="25"/>
    </location>
</feature>
<evidence type="ECO:0000256" key="4">
    <source>
        <dbReference type="ARBA" id="ARBA00022989"/>
    </source>
</evidence>
<dbReference type="SUPFAM" id="SSF103481">
    <property type="entry name" value="Multidrug resistance efflux transporter EmrE"/>
    <property type="match status" value="1"/>
</dbReference>
<gene>
    <name evidence="8" type="primary">ytfF</name>
    <name evidence="8" type="ORF">SUTMEG_18040</name>
</gene>
<dbReference type="Pfam" id="PF00892">
    <property type="entry name" value="EamA"/>
    <property type="match status" value="1"/>
</dbReference>
<dbReference type="KEGG" id="sutt:SUTMEG_18040"/>
<evidence type="ECO:0000256" key="2">
    <source>
        <dbReference type="ARBA" id="ARBA00022475"/>
    </source>
</evidence>
<keyword evidence="9" id="KW-1185">Reference proteome</keyword>
<dbReference type="RefSeq" id="WP_120177470.1">
    <property type="nucleotide sequence ID" value="NZ_AP018786.1"/>
</dbReference>
<feature type="transmembrane region" description="Helical" evidence="6">
    <location>
        <begin position="96"/>
        <end position="113"/>
    </location>
</feature>
<feature type="transmembrane region" description="Helical" evidence="6">
    <location>
        <begin position="232"/>
        <end position="252"/>
    </location>
</feature>
<dbReference type="InterPro" id="IPR051258">
    <property type="entry name" value="Diverse_Substrate_Transporter"/>
</dbReference>
<evidence type="ECO:0000256" key="5">
    <source>
        <dbReference type="ARBA" id="ARBA00023136"/>
    </source>
</evidence>
<dbReference type="OrthoDB" id="7216522at2"/>
<organism evidence="8 9">
    <name type="scientific">Sutterella megalosphaeroides</name>
    <dbReference type="NCBI Taxonomy" id="2494234"/>
    <lineage>
        <taxon>Bacteria</taxon>
        <taxon>Pseudomonadati</taxon>
        <taxon>Pseudomonadota</taxon>
        <taxon>Betaproteobacteria</taxon>
        <taxon>Burkholderiales</taxon>
        <taxon>Sutterellaceae</taxon>
        <taxon>Sutterella</taxon>
    </lineage>
</organism>
<evidence type="ECO:0000313" key="8">
    <source>
        <dbReference type="EMBL" id="BBF23913.1"/>
    </source>
</evidence>
<dbReference type="EMBL" id="AP018786">
    <property type="protein sequence ID" value="BBF23913.1"/>
    <property type="molecule type" value="Genomic_DNA"/>
</dbReference>
<evidence type="ECO:0000256" key="6">
    <source>
        <dbReference type="SAM" id="Phobius"/>
    </source>
</evidence>
<feature type="transmembrane region" description="Helical" evidence="6">
    <location>
        <begin position="289"/>
        <end position="310"/>
    </location>
</feature>
<protein>
    <submittedName>
        <fullName evidence="8">Membrane protein</fullName>
    </submittedName>
</protein>
<evidence type="ECO:0000313" key="9">
    <source>
        <dbReference type="Proteomes" id="UP000271003"/>
    </source>
</evidence>
<sequence length="343" mass="37255">MLTGVLLGVAAGALWGLIYIAPLLVPDYNPVLVALGRFIAFGIVSLPCLWFLRKDIARFSRADVFEAFRLPFFGNVIFYSLLTICIRLAGAPLAGMFMAVIPVLVAIVSNVRYAKEGHGIAWSRILPPLAVIFAGLVIANWSEFELIKGASAAGGENFWIGVGFGLAAVFAWTWFSIYNGEWLLNHPEHSPSAWTALQGVTVLPVVLVAFAVLAWPFGFMDTTVSFMGPEPVTFLLVALMVGFLCSWVAMLAWNKMSQLLPSALGGQLIVFESVFAVIYALIYRGEPPTVSMVLGFLILMAGVLGSLHVFRQPLDEKPVSDKKRLEARYAKPRRADAPACGGS</sequence>
<dbReference type="AlphaFoldDB" id="A0A2Z6IBT2"/>
<evidence type="ECO:0000259" key="7">
    <source>
        <dbReference type="Pfam" id="PF00892"/>
    </source>
</evidence>
<dbReference type="GO" id="GO:0005886">
    <property type="term" value="C:plasma membrane"/>
    <property type="evidence" value="ECO:0007669"/>
    <property type="project" value="UniProtKB-SubCell"/>
</dbReference>
<feature type="transmembrane region" description="Helical" evidence="6">
    <location>
        <begin position="125"/>
        <end position="142"/>
    </location>
</feature>
<comment type="subcellular location">
    <subcellularLocation>
        <location evidence="1">Cell membrane</location>
        <topology evidence="1">Multi-pass membrane protein</topology>
    </subcellularLocation>
</comment>
<evidence type="ECO:0000256" key="3">
    <source>
        <dbReference type="ARBA" id="ARBA00022692"/>
    </source>
</evidence>
<evidence type="ECO:0000256" key="1">
    <source>
        <dbReference type="ARBA" id="ARBA00004651"/>
    </source>
</evidence>
<feature type="transmembrane region" description="Helical" evidence="6">
    <location>
        <begin position="264"/>
        <end position="283"/>
    </location>
</feature>
<dbReference type="Proteomes" id="UP000271003">
    <property type="component" value="Chromosome"/>
</dbReference>
<keyword evidence="2" id="KW-1003">Cell membrane</keyword>
<feature type="transmembrane region" description="Helical" evidence="6">
    <location>
        <begin position="199"/>
        <end position="220"/>
    </location>
</feature>
<keyword evidence="5 6" id="KW-0472">Membrane</keyword>
<proteinExistence type="predicted"/>
<dbReference type="PANTHER" id="PTHR42920:SF11">
    <property type="entry name" value="INNER MEMBRANE PROTEIN YTFF"/>
    <property type="match status" value="1"/>
</dbReference>
<dbReference type="InterPro" id="IPR037185">
    <property type="entry name" value="EmrE-like"/>
</dbReference>
<name>A0A2Z6IBT2_9BURK</name>
<keyword evidence="3 6" id="KW-0812">Transmembrane</keyword>
<feature type="domain" description="EamA" evidence="7">
    <location>
        <begin position="3"/>
        <end position="116"/>
    </location>
</feature>
<dbReference type="InterPro" id="IPR000620">
    <property type="entry name" value="EamA_dom"/>
</dbReference>
<feature type="transmembrane region" description="Helical" evidence="6">
    <location>
        <begin position="31"/>
        <end position="52"/>
    </location>
</feature>
<accession>A0A2Z6IBT2</accession>
<keyword evidence="4 6" id="KW-1133">Transmembrane helix</keyword>